<evidence type="ECO:0000259" key="1">
    <source>
        <dbReference type="Pfam" id="PF01243"/>
    </source>
</evidence>
<dbReference type="RefSeq" id="WP_378309626.1">
    <property type="nucleotide sequence ID" value="NZ_JBHUKS010000026.1"/>
</dbReference>
<dbReference type="Gene3D" id="2.30.110.10">
    <property type="entry name" value="Electron Transport, Fmn-binding Protein, Chain A"/>
    <property type="match status" value="1"/>
</dbReference>
<dbReference type="InterPro" id="IPR011576">
    <property type="entry name" value="Pyridox_Oxase_N"/>
</dbReference>
<evidence type="ECO:0000313" key="3">
    <source>
        <dbReference type="Proteomes" id="UP001597483"/>
    </source>
</evidence>
<comment type="caution">
    <text evidence="2">The sequence shown here is derived from an EMBL/GenBank/DDBJ whole genome shotgun (WGS) entry which is preliminary data.</text>
</comment>
<sequence>MGIIRAVPDLERVVGERPLPVMMKSIDHLDPHCLALLRHSPAAVLGYVGAGNRQRAEMTGGAPGFAAAESESRLRLPIPADAEPGAGAALLVLVPGWRETLRINGTIAEDGLRVEEAFLHCGKAVIRSNLWDPAAAPEDPDAVEEGSALGPAAAAFLAAARFAVITSRDGAGLADASPKGDPPGVAKMIGPTTVALADRPGNRRTDTFHNVVERPDVAVVVVAPGDTRTLEIAGKAAISTEPELRESMTERNRTPKAVLKVEIETVRLAQSAAVRDAGLWDAARRVDPADLPKPSTIWTDHVRLNDTEGTAAKLVRAGAKERLVRAGLARDYRQNL</sequence>
<proteinExistence type="predicted"/>
<dbReference type="Pfam" id="PF01243">
    <property type="entry name" value="PNPOx_N"/>
    <property type="match status" value="1"/>
</dbReference>
<dbReference type="SUPFAM" id="SSF50475">
    <property type="entry name" value="FMN-binding split barrel"/>
    <property type="match status" value="1"/>
</dbReference>
<organism evidence="2 3">
    <name type="scientific">Amycolatopsis silviterrae</name>
    <dbReference type="NCBI Taxonomy" id="1656914"/>
    <lineage>
        <taxon>Bacteria</taxon>
        <taxon>Bacillati</taxon>
        <taxon>Actinomycetota</taxon>
        <taxon>Actinomycetes</taxon>
        <taxon>Pseudonocardiales</taxon>
        <taxon>Pseudonocardiaceae</taxon>
        <taxon>Amycolatopsis</taxon>
    </lineage>
</organism>
<evidence type="ECO:0000313" key="2">
    <source>
        <dbReference type="EMBL" id="MFD2472173.1"/>
    </source>
</evidence>
<dbReference type="InterPro" id="IPR012349">
    <property type="entry name" value="Split_barrel_FMN-bd"/>
</dbReference>
<feature type="domain" description="Pyridoxamine 5'-phosphate oxidase N-terminal" evidence="1">
    <location>
        <begin position="151"/>
        <end position="268"/>
    </location>
</feature>
<dbReference type="PANTHER" id="PTHR42815:SF2">
    <property type="entry name" value="FAD-BINDING, PUTATIVE (AFU_ORTHOLOGUE AFUA_6G07600)-RELATED"/>
    <property type="match status" value="1"/>
</dbReference>
<dbReference type="Proteomes" id="UP001597483">
    <property type="component" value="Unassembled WGS sequence"/>
</dbReference>
<keyword evidence="3" id="KW-1185">Reference proteome</keyword>
<gene>
    <name evidence="2" type="ORF">ACFSVL_32585</name>
</gene>
<accession>A0ABW5HFU2</accession>
<protein>
    <submittedName>
        <fullName evidence="2">Pyridoxamine 5'-phosphate oxidase family protein</fullName>
    </submittedName>
</protein>
<reference evidence="3" key="1">
    <citation type="journal article" date="2019" name="Int. J. Syst. Evol. Microbiol.">
        <title>The Global Catalogue of Microorganisms (GCM) 10K type strain sequencing project: providing services to taxonomists for standard genome sequencing and annotation.</title>
        <authorList>
            <consortium name="The Broad Institute Genomics Platform"/>
            <consortium name="The Broad Institute Genome Sequencing Center for Infectious Disease"/>
            <person name="Wu L."/>
            <person name="Ma J."/>
        </authorList>
    </citation>
    <scope>NUCLEOTIDE SEQUENCE [LARGE SCALE GENOMIC DNA]</scope>
    <source>
        <strain evidence="3">CGMCC 4.7641</strain>
    </source>
</reference>
<name>A0ABW5HFU2_9PSEU</name>
<dbReference type="PANTHER" id="PTHR42815">
    <property type="entry name" value="FAD-BINDING, PUTATIVE (AFU_ORTHOLOGUE AFUA_6G07600)-RELATED"/>
    <property type="match status" value="1"/>
</dbReference>
<dbReference type="EMBL" id="JBHUKS010000026">
    <property type="protein sequence ID" value="MFD2472173.1"/>
    <property type="molecule type" value="Genomic_DNA"/>
</dbReference>